<dbReference type="EMBL" id="CM003609">
    <property type="protein sequence ID" value="KYP63704.1"/>
    <property type="molecule type" value="Genomic_DNA"/>
</dbReference>
<feature type="binding site" evidence="12">
    <location>
        <position position="101"/>
    </location>
    <ligand>
        <name>Mn(2+)</name>
        <dbReference type="ChEBI" id="CHEBI:29035"/>
    </ligand>
</feature>
<evidence type="ECO:0000256" key="13">
    <source>
        <dbReference type="PIRSR" id="PIRSR601929-3"/>
    </source>
</evidence>
<feature type="binding site" evidence="11">
    <location>
        <position position="103"/>
    </location>
    <ligand>
        <name>oxalate</name>
        <dbReference type="ChEBI" id="CHEBI:30623"/>
    </ligand>
</feature>
<keyword evidence="4 14" id="KW-0964">Secreted</keyword>
<dbReference type="AlphaFoldDB" id="A0A151T9M5"/>
<evidence type="ECO:0000256" key="7">
    <source>
        <dbReference type="ARBA" id="ARBA00023157"/>
    </source>
</evidence>
<proteinExistence type="inferred from homology"/>
<dbReference type="InterPro" id="IPR019780">
    <property type="entry name" value="Germin_Mn-BS"/>
</dbReference>
<dbReference type="OMA" id="CMPLANI"/>
<keyword evidence="3 14" id="KW-0052">Apoplast</keyword>
<dbReference type="Proteomes" id="UP000075243">
    <property type="component" value="Chromosome 7"/>
</dbReference>
<gene>
    <name evidence="16" type="ORF">KK1_018283</name>
</gene>
<dbReference type="GO" id="GO:0030145">
    <property type="term" value="F:manganese ion binding"/>
    <property type="evidence" value="ECO:0007669"/>
    <property type="project" value="UniProtKB-UniRule"/>
</dbReference>
<feature type="binding site" evidence="12">
    <location>
        <position position="103"/>
    </location>
    <ligand>
        <name>Mn(2+)</name>
        <dbReference type="ChEBI" id="CHEBI:29035"/>
    </ligand>
</feature>
<keyword evidence="9" id="KW-0325">Glycoprotein</keyword>
<dbReference type="Gene3D" id="2.60.120.10">
    <property type="entry name" value="Jelly Rolls"/>
    <property type="match status" value="1"/>
</dbReference>
<keyword evidence="8" id="KW-0675">Receptor</keyword>
<sequence>MNMFHILFLFTLLSSTSYASVNDFCIADLKGPNSPSGYQCKPPNTVTVDDFVFSGFVAGNITNPFNIALTPAFVTEFPGVNGLGISAARLDMGVGGSVPMHSHPGATELLIMAKGKITAGFITPSGPYVKKLKPGDVMVFPQGLMHFQVNSGKGKASAVLAFSSENPSAQLLDLLLFGNSLPSELVAQTTLLDVAQVKKLKPLFGGRG</sequence>
<dbReference type="SUPFAM" id="SSF51182">
    <property type="entry name" value="RmlC-like cupins"/>
    <property type="match status" value="1"/>
</dbReference>
<evidence type="ECO:0000256" key="4">
    <source>
        <dbReference type="ARBA" id="ARBA00022525"/>
    </source>
</evidence>
<evidence type="ECO:0000313" key="17">
    <source>
        <dbReference type="Proteomes" id="UP000075243"/>
    </source>
</evidence>
<comment type="subcellular location">
    <subcellularLocation>
        <location evidence="1 14">Secreted</location>
        <location evidence="1 14">Extracellular space</location>
        <location evidence="1 14">Apoplast</location>
    </subcellularLocation>
</comment>
<evidence type="ECO:0000259" key="15">
    <source>
        <dbReference type="SMART" id="SM00835"/>
    </source>
</evidence>
<evidence type="ECO:0000256" key="6">
    <source>
        <dbReference type="ARBA" id="ARBA00022729"/>
    </source>
</evidence>
<keyword evidence="6 14" id="KW-0732">Signal</keyword>
<evidence type="ECO:0000256" key="10">
    <source>
        <dbReference type="ARBA" id="ARBA00023211"/>
    </source>
</evidence>
<dbReference type="CDD" id="cd02241">
    <property type="entry name" value="cupin_OxOx"/>
    <property type="match status" value="1"/>
</dbReference>
<feature type="binding site" evidence="12">
    <location>
        <position position="146"/>
    </location>
    <ligand>
        <name>Mn(2+)</name>
        <dbReference type="ChEBI" id="CHEBI:29035"/>
    </ligand>
</feature>
<accession>A0A151T9M5</accession>
<dbReference type="PANTHER" id="PTHR31238">
    <property type="entry name" value="GERMIN-LIKE PROTEIN SUBFAMILY 3 MEMBER 3"/>
    <property type="match status" value="1"/>
</dbReference>
<dbReference type="PRINTS" id="PR00325">
    <property type="entry name" value="GERMIN"/>
</dbReference>
<protein>
    <recommendedName>
        <fullName evidence="14">Germin-like protein</fullName>
    </recommendedName>
</protein>
<evidence type="ECO:0000256" key="5">
    <source>
        <dbReference type="ARBA" id="ARBA00022723"/>
    </source>
</evidence>
<name>A0A151T9M5_CAJCA</name>
<evidence type="ECO:0000313" key="16">
    <source>
        <dbReference type="EMBL" id="KYP63704.1"/>
    </source>
</evidence>
<keyword evidence="10 11" id="KW-0464">Manganese</keyword>
<dbReference type="Gramene" id="C.cajan_17760.t">
    <property type="protein sequence ID" value="C.cajan_17760.t.cds1"/>
    <property type="gene ID" value="C.cajan_17760"/>
</dbReference>
<feature type="binding site" evidence="11">
    <location>
        <position position="108"/>
    </location>
    <ligand>
        <name>oxalate</name>
        <dbReference type="ChEBI" id="CHEBI:30623"/>
    </ligand>
</feature>
<organism evidence="16 17">
    <name type="scientific">Cajanus cajan</name>
    <name type="common">Pigeon pea</name>
    <name type="synonym">Cajanus indicus</name>
    <dbReference type="NCBI Taxonomy" id="3821"/>
    <lineage>
        <taxon>Eukaryota</taxon>
        <taxon>Viridiplantae</taxon>
        <taxon>Streptophyta</taxon>
        <taxon>Embryophyta</taxon>
        <taxon>Tracheophyta</taxon>
        <taxon>Spermatophyta</taxon>
        <taxon>Magnoliopsida</taxon>
        <taxon>eudicotyledons</taxon>
        <taxon>Gunneridae</taxon>
        <taxon>Pentapetalae</taxon>
        <taxon>rosids</taxon>
        <taxon>fabids</taxon>
        <taxon>Fabales</taxon>
        <taxon>Fabaceae</taxon>
        <taxon>Papilionoideae</taxon>
        <taxon>50 kb inversion clade</taxon>
        <taxon>NPAAA clade</taxon>
        <taxon>indigoferoid/millettioid clade</taxon>
        <taxon>Phaseoleae</taxon>
        <taxon>Cajanus</taxon>
    </lineage>
</organism>
<keyword evidence="5 11" id="KW-0479">Metal-binding</keyword>
<dbReference type="InterPro" id="IPR006045">
    <property type="entry name" value="Cupin_1"/>
</dbReference>
<dbReference type="FunFam" id="2.60.120.10:FF:000047">
    <property type="entry name" value="Auxin-binding protein ABP19a"/>
    <property type="match status" value="1"/>
</dbReference>
<evidence type="ECO:0000256" key="9">
    <source>
        <dbReference type="ARBA" id="ARBA00023180"/>
    </source>
</evidence>
<comment type="similarity">
    <text evidence="2 14">Belongs to the germin family.</text>
</comment>
<feature type="disulfide bond" evidence="13">
    <location>
        <begin position="25"/>
        <end position="40"/>
    </location>
</feature>
<feature type="domain" description="Cupin type-1" evidence="15">
    <location>
        <begin position="53"/>
        <end position="198"/>
    </location>
</feature>
<evidence type="ECO:0000256" key="8">
    <source>
        <dbReference type="ARBA" id="ARBA00023170"/>
    </source>
</evidence>
<dbReference type="GO" id="GO:0048046">
    <property type="term" value="C:apoplast"/>
    <property type="evidence" value="ECO:0007669"/>
    <property type="project" value="UniProtKB-SubCell"/>
</dbReference>
<evidence type="ECO:0000256" key="11">
    <source>
        <dbReference type="PIRSR" id="PIRSR601929-1"/>
    </source>
</evidence>
<evidence type="ECO:0000256" key="12">
    <source>
        <dbReference type="PIRSR" id="PIRSR601929-2"/>
    </source>
</evidence>
<dbReference type="PROSITE" id="PS00725">
    <property type="entry name" value="GERMIN"/>
    <property type="match status" value="1"/>
</dbReference>
<dbReference type="InterPro" id="IPR014710">
    <property type="entry name" value="RmlC-like_jellyroll"/>
</dbReference>
<dbReference type="SMART" id="SM00835">
    <property type="entry name" value="Cupin_1"/>
    <property type="match status" value="1"/>
</dbReference>
<keyword evidence="7 13" id="KW-1015">Disulfide bond</keyword>
<feature type="chain" id="PRO_5019613609" description="Germin-like protein" evidence="14">
    <location>
        <begin position="20"/>
        <end position="208"/>
    </location>
</feature>
<feature type="binding site" evidence="12">
    <location>
        <position position="108"/>
    </location>
    <ligand>
        <name>Mn(2+)</name>
        <dbReference type="ChEBI" id="CHEBI:29035"/>
    </ligand>
</feature>
<evidence type="ECO:0000256" key="14">
    <source>
        <dbReference type="RuleBase" id="RU366015"/>
    </source>
</evidence>
<evidence type="ECO:0000256" key="3">
    <source>
        <dbReference type="ARBA" id="ARBA00022523"/>
    </source>
</evidence>
<feature type="signal peptide" evidence="14">
    <location>
        <begin position="1"/>
        <end position="19"/>
    </location>
</feature>
<evidence type="ECO:0000256" key="1">
    <source>
        <dbReference type="ARBA" id="ARBA00004271"/>
    </source>
</evidence>
<evidence type="ECO:0000256" key="2">
    <source>
        <dbReference type="ARBA" id="ARBA00007456"/>
    </source>
</evidence>
<keyword evidence="17" id="KW-1185">Reference proteome</keyword>
<dbReference type="InterPro" id="IPR001929">
    <property type="entry name" value="Germin"/>
</dbReference>
<dbReference type="InterPro" id="IPR011051">
    <property type="entry name" value="RmlC_Cupin_sf"/>
</dbReference>
<reference evidence="16 17" key="1">
    <citation type="journal article" date="2012" name="Nat. Biotechnol.">
        <title>Draft genome sequence of pigeonpea (Cajanus cajan), an orphan legume crop of resource-poor farmers.</title>
        <authorList>
            <person name="Varshney R.K."/>
            <person name="Chen W."/>
            <person name="Li Y."/>
            <person name="Bharti A.K."/>
            <person name="Saxena R.K."/>
            <person name="Schlueter J.A."/>
            <person name="Donoghue M.T."/>
            <person name="Azam S."/>
            <person name="Fan G."/>
            <person name="Whaley A.M."/>
            <person name="Farmer A.D."/>
            <person name="Sheridan J."/>
            <person name="Iwata A."/>
            <person name="Tuteja R."/>
            <person name="Penmetsa R.V."/>
            <person name="Wu W."/>
            <person name="Upadhyaya H.D."/>
            <person name="Yang S.P."/>
            <person name="Shah T."/>
            <person name="Saxena K.B."/>
            <person name="Michael T."/>
            <person name="McCombie W.R."/>
            <person name="Yang B."/>
            <person name="Zhang G."/>
            <person name="Yang H."/>
            <person name="Wang J."/>
            <person name="Spillane C."/>
            <person name="Cook D.R."/>
            <person name="May G.D."/>
            <person name="Xu X."/>
            <person name="Jackson S.A."/>
        </authorList>
    </citation>
    <scope>NUCLEOTIDE SEQUENCE [LARGE SCALE GENOMIC DNA]</scope>
    <source>
        <strain evidence="17">cv. Asha</strain>
    </source>
</reference>
<dbReference type="Pfam" id="PF00190">
    <property type="entry name" value="Cupin_1"/>
    <property type="match status" value="1"/>
</dbReference>